<keyword evidence="2" id="KW-1185">Reference proteome</keyword>
<accession>A0ACB5SSW3</accession>
<sequence>MRVCICIPTPQTAFNQLMHTEEDFNKSRKNSVFKTSTTREFTSDEQTQQDINVSGKPELAQAIAGVDEDDLEYILDKIDSVSFEEVLETMAGILRDHKYDINFEATTYTRMEKLLEGPQAVGLSSEDYEYEVKALTGVCKFFSPYPEVRSVTKPYGDPTIPVETIRIYFLGFAWSVIGQFVNCLFYSRFPSIALSSPVYQTLIYSCEKFFETVLPDWDITLGGVKHSLNPGPWSYKEQMFSTIIFSIALANVYVFANIQTQELYYKDQWLTSAYKILLILSTQCLGFALLEFSEDLSSIQLNAIGQRYFLP</sequence>
<organism evidence="1 2">
    <name type="scientific">Ambrosiozyma monospora</name>
    <name type="common">Yeast</name>
    <name type="synonym">Endomycopsis monosporus</name>
    <dbReference type="NCBI Taxonomy" id="43982"/>
    <lineage>
        <taxon>Eukaryota</taxon>
        <taxon>Fungi</taxon>
        <taxon>Dikarya</taxon>
        <taxon>Ascomycota</taxon>
        <taxon>Saccharomycotina</taxon>
        <taxon>Pichiomycetes</taxon>
        <taxon>Pichiales</taxon>
        <taxon>Pichiaceae</taxon>
        <taxon>Ambrosiozyma</taxon>
    </lineage>
</organism>
<reference evidence="1" key="1">
    <citation type="submission" date="2023-04" db="EMBL/GenBank/DDBJ databases">
        <title>Ambrosiozyma monospora NBRC 10751.</title>
        <authorList>
            <person name="Ichikawa N."/>
            <person name="Sato H."/>
            <person name="Tonouchi N."/>
        </authorList>
    </citation>
    <scope>NUCLEOTIDE SEQUENCE</scope>
    <source>
        <strain evidence="1">NBRC 10751</strain>
    </source>
</reference>
<name>A0ACB5SSW3_AMBMO</name>
<evidence type="ECO:0000313" key="1">
    <source>
        <dbReference type="EMBL" id="GME72011.1"/>
    </source>
</evidence>
<evidence type="ECO:0000313" key="2">
    <source>
        <dbReference type="Proteomes" id="UP001165064"/>
    </source>
</evidence>
<dbReference type="EMBL" id="BSXS01000325">
    <property type="protein sequence ID" value="GME72011.1"/>
    <property type="molecule type" value="Genomic_DNA"/>
</dbReference>
<gene>
    <name evidence="1" type="ORF">Amon02_000081000</name>
</gene>
<protein>
    <submittedName>
        <fullName evidence="1">Unnamed protein product</fullName>
    </submittedName>
</protein>
<proteinExistence type="predicted"/>
<comment type="caution">
    <text evidence="1">The sequence shown here is derived from an EMBL/GenBank/DDBJ whole genome shotgun (WGS) entry which is preliminary data.</text>
</comment>
<dbReference type="Proteomes" id="UP001165064">
    <property type="component" value="Unassembled WGS sequence"/>
</dbReference>